<name>A0ABV2TD73_9BACT</name>
<evidence type="ECO:0000313" key="9">
    <source>
        <dbReference type="Proteomes" id="UP001549749"/>
    </source>
</evidence>
<evidence type="ECO:0000256" key="4">
    <source>
        <dbReference type="ARBA" id="ARBA00023136"/>
    </source>
</evidence>
<evidence type="ECO:0000259" key="7">
    <source>
        <dbReference type="Pfam" id="PF14322"/>
    </source>
</evidence>
<comment type="similarity">
    <text evidence="2">Belongs to the SusD family.</text>
</comment>
<dbReference type="InterPro" id="IPR033985">
    <property type="entry name" value="SusD-like_N"/>
</dbReference>
<feature type="domain" description="SusD-like N-terminal" evidence="7">
    <location>
        <begin position="81"/>
        <end position="227"/>
    </location>
</feature>
<evidence type="ECO:0000256" key="1">
    <source>
        <dbReference type="ARBA" id="ARBA00004442"/>
    </source>
</evidence>
<keyword evidence="9" id="KW-1185">Reference proteome</keyword>
<dbReference type="RefSeq" id="WP_354662600.1">
    <property type="nucleotide sequence ID" value="NZ_JBEXAC010000002.1"/>
</dbReference>
<evidence type="ECO:0000259" key="6">
    <source>
        <dbReference type="Pfam" id="PF07980"/>
    </source>
</evidence>
<dbReference type="Pfam" id="PF14322">
    <property type="entry name" value="SusD-like_3"/>
    <property type="match status" value="1"/>
</dbReference>
<comment type="caution">
    <text evidence="8">The sequence shown here is derived from an EMBL/GenBank/DDBJ whole genome shotgun (WGS) entry which is preliminary data.</text>
</comment>
<dbReference type="Pfam" id="PF07980">
    <property type="entry name" value="SusD_RagB"/>
    <property type="match status" value="1"/>
</dbReference>
<evidence type="ECO:0000256" key="2">
    <source>
        <dbReference type="ARBA" id="ARBA00006275"/>
    </source>
</evidence>
<keyword evidence="5" id="KW-0998">Cell outer membrane</keyword>
<evidence type="ECO:0000313" key="8">
    <source>
        <dbReference type="EMBL" id="MET7000039.1"/>
    </source>
</evidence>
<dbReference type="InterPro" id="IPR012944">
    <property type="entry name" value="SusD_RagB_dom"/>
</dbReference>
<sequence length="641" mass="73368">MKLIRIFIIIFFTGTIGSCGKFLDVIPDNVATIENAFTSRTTAEKFLFTCYSYMPSHANPKTSGFLAGDEFWLPYPQIPQFYSNMVFENIAMGNQSVINPTLNYWDGDADPQVKIKSLFQALRDCNIFLENIPSVPGIQEVERRRWVAEVKFLKAYYHYWLVRMYGPIPLIKTNMDVSAGVEAVQVKRSPVDSCFNYIIQLLDETGEDLPAMIQNENNEAGRITRSGMLAIKANILVEAASPLFNGNTDMAALRNKDGEQLFNQTADKEKWGKAVAACKAAVEACHAAGLKLYKYEPKVITNELSSRTILQMGIRNSITEKWNSEVIWANTNSIADEIQRLSQARIDPSRPNNLGVRSLLAPTLKMAELFYTKNGVPIEEDVNWDYAGRYNVKTTTADDKFNLIENYETAGLHFDRENRFYADLAFDGGVWYGQGKFDDKNTWTVKAKTKQHAGKSGLSLYSVTGYWPKKLVHFQNVIEAGDGGPYTVVQYPWPVMRLANLYLLYAEALNEYNGPSGDAYHWINEVRARAGLQSVEASWSTYSRLSTKYTTKEGFRSIIQQERMIELAFEGQRYWDVRRWKKGREIFNTNIQGWDIQQDDAKLYYRVKTLFPKKFGSKEYFWPIKEYNLIVNKNLVQNLGW</sequence>
<evidence type="ECO:0000256" key="3">
    <source>
        <dbReference type="ARBA" id="ARBA00022729"/>
    </source>
</evidence>
<evidence type="ECO:0000256" key="5">
    <source>
        <dbReference type="ARBA" id="ARBA00023237"/>
    </source>
</evidence>
<dbReference type="SUPFAM" id="SSF48452">
    <property type="entry name" value="TPR-like"/>
    <property type="match status" value="1"/>
</dbReference>
<dbReference type="InterPro" id="IPR011990">
    <property type="entry name" value="TPR-like_helical_dom_sf"/>
</dbReference>
<keyword evidence="3" id="KW-0732">Signal</keyword>
<protein>
    <submittedName>
        <fullName evidence="8">RagB/SusD family nutrient uptake outer membrane protein</fullName>
    </submittedName>
</protein>
<reference evidence="8 9" key="1">
    <citation type="submission" date="2024-06" db="EMBL/GenBank/DDBJ databases">
        <title>Chitinophaga defluvii sp. nov., isolated from municipal sewage.</title>
        <authorList>
            <person name="Zhang L."/>
        </authorList>
    </citation>
    <scope>NUCLEOTIDE SEQUENCE [LARGE SCALE GENOMIC DNA]</scope>
    <source>
        <strain evidence="8 9">H8</strain>
    </source>
</reference>
<proteinExistence type="inferred from homology"/>
<gene>
    <name evidence="8" type="ORF">ABR189_21800</name>
</gene>
<dbReference type="PROSITE" id="PS51257">
    <property type="entry name" value="PROKAR_LIPOPROTEIN"/>
    <property type="match status" value="1"/>
</dbReference>
<comment type="subcellular location">
    <subcellularLocation>
        <location evidence="1">Cell outer membrane</location>
    </subcellularLocation>
</comment>
<accession>A0ABV2TD73</accession>
<dbReference type="Proteomes" id="UP001549749">
    <property type="component" value="Unassembled WGS sequence"/>
</dbReference>
<keyword evidence="4" id="KW-0472">Membrane</keyword>
<feature type="domain" description="RagB/SusD" evidence="6">
    <location>
        <begin position="325"/>
        <end position="641"/>
    </location>
</feature>
<organism evidence="8 9">
    <name type="scientific">Chitinophaga defluvii</name>
    <dbReference type="NCBI Taxonomy" id="3163343"/>
    <lineage>
        <taxon>Bacteria</taxon>
        <taxon>Pseudomonadati</taxon>
        <taxon>Bacteroidota</taxon>
        <taxon>Chitinophagia</taxon>
        <taxon>Chitinophagales</taxon>
        <taxon>Chitinophagaceae</taxon>
        <taxon>Chitinophaga</taxon>
    </lineage>
</organism>
<dbReference type="Gene3D" id="1.25.40.390">
    <property type="match status" value="1"/>
</dbReference>
<dbReference type="EMBL" id="JBEXAC010000002">
    <property type="protein sequence ID" value="MET7000039.1"/>
    <property type="molecule type" value="Genomic_DNA"/>
</dbReference>